<accession>A0A1W1D6Y1</accession>
<dbReference type="Gene3D" id="3.40.720.10">
    <property type="entry name" value="Alkaline Phosphatase, subunit A"/>
    <property type="match status" value="1"/>
</dbReference>
<name>A0A1W1D6Y1_9ZZZZ</name>
<dbReference type="GO" id="GO:0005886">
    <property type="term" value="C:plasma membrane"/>
    <property type="evidence" value="ECO:0007669"/>
    <property type="project" value="UniProtKB-SubCell"/>
</dbReference>
<dbReference type="SUPFAM" id="SSF53649">
    <property type="entry name" value="Alkaline phosphatase-like"/>
    <property type="match status" value="1"/>
</dbReference>
<dbReference type="Pfam" id="PF00884">
    <property type="entry name" value="Sulfatase"/>
    <property type="match status" value="1"/>
</dbReference>
<proteinExistence type="predicted"/>
<organism evidence="2">
    <name type="scientific">hydrothermal vent metagenome</name>
    <dbReference type="NCBI Taxonomy" id="652676"/>
    <lineage>
        <taxon>unclassified sequences</taxon>
        <taxon>metagenomes</taxon>
        <taxon>ecological metagenomes</taxon>
    </lineage>
</organism>
<dbReference type="EMBL" id="FPHQ01000113">
    <property type="protein sequence ID" value="SFV76369.1"/>
    <property type="molecule type" value="Genomic_DNA"/>
</dbReference>
<gene>
    <name evidence="2" type="ORF">MNB_SUP05-10-780</name>
</gene>
<dbReference type="PANTHER" id="PTHR30443:SF0">
    <property type="entry name" value="PHOSPHOETHANOLAMINE TRANSFERASE EPTA"/>
    <property type="match status" value="1"/>
</dbReference>
<dbReference type="InterPro" id="IPR040423">
    <property type="entry name" value="PEA_transferase"/>
</dbReference>
<evidence type="ECO:0000313" key="2">
    <source>
        <dbReference type="EMBL" id="SFV76369.1"/>
    </source>
</evidence>
<evidence type="ECO:0000259" key="1">
    <source>
        <dbReference type="Pfam" id="PF00884"/>
    </source>
</evidence>
<dbReference type="AlphaFoldDB" id="A0A1W1D6Y1"/>
<dbReference type="InterPro" id="IPR000917">
    <property type="entry name" value="Sulfatase_N"/>
</dbReference>
<sequence length="95" mass="10977">MIYMSDHGESLGEHGLYLHGAPDFIAPDEQTHVPFILWASGGDVRQDISYNDIKKKTDVRSSHQQLFHILLDFFEVETKLFNYDSSLRGKRYSSE</sequence>
<feature type="domain" description="Sulfatase N-terminal" evidence="1">
    <location>
        <begin position="1"/>
        <end position="74"/>
    </location>
</feature>
<reference evidence="2" key="1">
    <citation type="submission" date="2016-10" db="EMBL/GenBank/DDBJ databases">
        <authorList>
            <person name="de Groot N.N."/>
        </authorList>
    </citation>
    <scope>NUCLEOTIDE SEQUENCE</scope>
</reference>
<dbReference type="GO" id="GO:0009244">
    <property type="term" value="P:lipopolysaccharide core region biosynthetic process"/>
    <property type="evidence" value="ECO:0007669"/>
    <property type="project" value="TreeGrafter"/>
</dbReference>
<dbReference type="GO" id="GO:0016776">
    <property type="term" value="F:phosphotransferase activity, phosphate group as acceptor"/>
    <property type="evidence" value="ECO:0007669"/>
    <property type="project" value="TreeGrafter"/>
</dbReference>
<dbReference type="InterPro" id="IPR017850">
    <property type="entry name" value="Alkaline_phosphatase_core_sf"/>
</dbReference>
<protein>
    <submittedName>
        <fullName evidence="2">Integral membrane protein</fullName>
    </submittedName>
</protein>
<dbReference type="PANTHER" id="PTHR30443">
    <property type="entry name" value="INNER MEMBRANE PROTEIN"/>
    <property type="match status" value="1"/>
</dbReference>